<dbReference type="InterPro" id="IPR015940">
    <property type="entry name" value="UBA"/>
</dbReference>
<dbReference type="InterPro" id="IPR035768">
    <property type="entry name" value="SPRY_HERC1"/>
</dbReference>
<accession>A0AAV2Z395</accession>
<dbReference type="GO" id="GO:0004842">
    <property type="term" value="F:ubiquitin-protein transferase activity"/>
    <property type="evidence" value="ECO:0007669"/>
    <property type="project" value="InterPro"/>
</dbReference>
<name>A0AAV2Z395_9STRA</name>
<feature type="region of interest" description="Disordered" evidence="3">
    <location>
        <begin position="2882"/>
        <end position="2910"/>
    </location>
</feature>
<dbReference type="Gene3D" id="3.30.2160.10">
    <property type="entry name" value="Hect, E3 ligase catalytic domain"/>
    <property type="match status" value="1"/>
</dbReference>
<evidence type="ECO:0000256" key="1">
    <source>
        <dbReference type="ARBA" id="ARBA00022786"/>
    </source>
</evidence>
<dbReference type="Proteomes" id="UP001146120">
    <property type="component" value="Unassembled WGS sequence"/>
</dbReference>
<dbReference type="InterPro" id="IPR001870">
    <property type="entry name" value="B30.2/SPRY"/>
</dbReference>
<dbReference type="PANTHER" id="PTHR46654:SF1">
    <property type="entry name" value="E3 UBIQUITIN-PROTEIN LIGASE HECTD3"/>
    <property type="match status" value="1"/>
</dbReference>
<dbReference type="Pfam" id="PF00622">
    <property type="entry name" value="SPRY"/>
    <property type="match status" value="1"/>
</dbReference>
<feature type="region of interest" description="Disordered" evidence="3">
    <location>
        <begin position="3266"/>
        <end position="3296"/>
    </location>
</feature>
<feature type="compositionally biased region" description="Basic residues" evidence="3">
    <location>
        <begin position="3278"/>
        <end position="3287"/>
    </location>
</feature>
<dbReference type="InterPro" id="IPR035983">
    <property type="entry name" value="Hect_E3_ubiquitin_ligase"/>
</dbReference>
<evidence type="ECO:0000256" key="2">
    <source>
        <dbReference type="PROSITE-ProRule" id="PRU00104"/>
    </source>
</evidence>
<evidence type="ECO:0000259" key="5">
    <source>
        <dbReference type="PROSITE" id="PS50188"/>
    </source>
</evidence>
<feature type="domain" description="UBA" evidence="4">
    <location>
        <begin position="2905"/>
        <end position="2951"/>
    </location>
</feature>
<dbReference type="Pfam" id="PF13385">
    <property type="entry name" value="Laminin_G_3"/>
    <property type="match status" value="1"/>
</dbReference>
<evidence type="ECO:0008006" key="9">
    <source>
        <dbReference type="Google" id="ProtNLM"/>
    </source>
</evidence>
<sequence length="4437" mass="491822">MEEATRSRLTIANASRLHLVSRGDSVTTELLHESISVEEALAEIRAQTEAEALERQSIRREEVDQDVGGANAAGGGAVESARELDWAVDDGWIPKPARLHSGKTRYCAVCFAPLQYTTMLHWDEFLQSEEYLALLQENLLDDCFISSLICGDNSGGDLPTEHRMHKNRKLKCRQSVHDYMNMISAGVVDQWGKEKTSVRTLEEMLIYGLPTPIYTHVLERRLAVISHSTKLACSLMKETRASKKSRIAAVPQTHVELHHLAIHTLSALLQSFDYDSPHALQSFEEMSRLLMCFPTLSLFSFWSPPPKQPEKPLVLKKEMVEASSSAVTPRAHPAEFAIDGSDSTFWQSTARPGTVFYTIRSPQLPFVSSIAIRWHFKCHPQTVSVEFKRRGKEDFQKLNEVHVGPAPPQYFVTQFPNDCTEVRLAMSGMPATNRNATYAIEQLKLNVPSSKSMFIEPSETLTDVSKWLLGALGHSNEDVVIEAVATLKSWSLATASLSSVLLFVNMLLKLKKTAPVLDQPGVGQYALDQSKLLSESVHTFFLEEKNRRHRFDGKKKTNESRKIRAFFEPAVCSAGVTIEEGGTTVRTRETSYQYAAVNAGISSGKASWKFRLDNDTVDDEMTCFGAAILPVTVSGYDSSPSLWMLRGYNGNLYARGHKLSRSIGKVHPGDTVEINVDMTEGTLAYKINDTEHGVVFTDLLGHEVYPAVSFYGSGKVITLLGVHKWDDSTSGSTVVDPVYLSSLKEYHFSVGYGLFSKGNTLGYAQDDGFRGSASLANSAIHIGGEPKQRCLSTHPPSRGDAVVLYDLAEAYDRVTGAVAINGDVRTETLQQRGVIVSFSIIGDGKVLWQSKPLYTGDKDHFEGQIGFQFEATSSFSIVALGRSVNPAKNAGRLVRQHTIRLWEEATQTLVAQATVSGSSRKDSLGYVFEPLSTPAKVTQGKLYRLTTQEFANGGDPWYKKENLPDEEYDSSYIRILRDCYASGSSGFPNSQNLTGAAYGVPTFLVEGENPFDSLSSCSPPDGSVSLKFNTKRKLSSVSVSHSGTTANVIGDTGTWRNCFLQTALVQGSHSIDFIVKSVRAGGVISGHVCIGIEWSGCVGADRSDGQLQDPLESFLGESLCSIGWMPSIGALWVQGKRVSYGVKTAVVSGDVLTMAIDFDQQTIAFSHNGKRVGTAVTTRPGIPAAVSLNSLPTAVIPGVSIFGSQDVVQVRPSGIAKSTLTIHWLLDLHNALASLSARVASTLVCGHPIDCIEEELLPWLQSPLLSGGILNAGHGSNDRGELSDWHLCLQQDYQKYPSKSGLLSLLPDMGAPENKTQKSTKKLTSDIDEATKIQDKEFIESFTKDMSDSGPVQLILRWLEKSSPDRSFLSRLGKFPRCERLMCAALIKHAPVHVIHETQAILSGAAVHDLEAFLESVNLAPSEDLVQVWKRVITFRHWLIKTRQEYRARASDDVVQDSNAVYSSTVKHEGIINNDNPSVLAAFMELEEKFSVPKTFEVLLEHVCQRAEFLCALEPPSEDRDRLGADSQTALSNLAEKWSSQNTPPALQPMLERWRTLKESDSSKWSGMVNVLRAQHRWRTRRSSITSVPEDVGDSEVDSPSQPPEYKSTFTATMKACDLYIRNGIGAPPEILQTLLERRQKRSESRIFGLEAMKCIMSMLSYDSARHNAIIFLRPSLRGFTDDEKESRDQNDGQVISESFRATVRHHYLKGLEGCNRFTVDHVEKAFWDLYAFLASLLIGNNGDALDSQLRQALICAWSIDFEPRDHPHLLKSGIISALHNEFSIESVMKDSAADEEVIHAMNPNSAKRSLAYTNVNWYPLSEEYVQQSVLHSGHVTKRDILRLLFQAPPCAYTQNWWTEHGLTVTEGSSLSPISKHTASSMALLYADMLKRLQMKLGSNWEKPLGRKALQFGMSGSSSNHNSTQPKPEDVSFIETPSLGEFVDFTIEMWVYPVELGGYRALRCDNGLGVGSVYLELMDRNLHFAVNGNSPRELLFKQCHFHTHAWTHVAVVYNKSSKSVKVVLNGRLAEEKFFDMVQPTVHLRTARMGCWLNTSKIESPPTTNTLIQRIFKGSIAEVRVWRVARLINHIRRDRSRSIPLQSGEEVSQPSKHLAALWHLNEGEGVCGYNHVSSTAKPWKEDIESSTSDLNSKISSCHWATMNVPVVSNASIDAMDDHAWQRFLRGLVGFQRRMRYLHRQRFVAMLSSTKLLCEFEEKTAIVNKWQHFEEEDDCTGSIGSLSDSLGNLSSQELQLLEGWSECTDEHIIHRKQTRRCAWIVFRVLTTVGICGIYERREAEAKLAAAMAKLKRKQRSQKLVTDSPRVLSPVNSRSSIRSGSDPARAAGMSYEEEDIQMRTAEAASDAAKLAATNRDLEEPVLQTLWFSIEFHRKVFEVIEKELLLGTALAQDTEGLTRAQRMLRSISTPLKRPGGTMRTHTTFVDSDKAKFGLFRPPMSTSKEALEPLEIEIYMFGLLTFMLSQSNSYPALGHLSKPRVLRELLQLLRLGSPRSQRLVKLLLRSVCRNGIVKPADVKDLLGSESIFIDLLLDQVAESVCSTAAPLPTHAVSVPANVVGQGASAARTVSESLSNPIGFRSGQIYLALASESVALLRLLLRDQHWQARVSELLCVAIRSIAPMMKRSNGSEDGRDKGVEMSDIRMRAAIIRAVGALCVLGSHTDCMRIGGRVEVTAKESTSSGSVDYGFNFSDRGVGPTLATLIELNSKASTARVVFEDTSEDSEPGHNVQEVNLSSVSPVEEIHLSSSTIPLTIDMMPVILQLSSLEESEVMSSFDDLWRLQIRSRALLAFEAIMRHSISMAKDIIRQAMSRNLLSTALTPIGLNTFVSLPFLQERGRMILCRLIESSTPLGPAMFYGLKDPKLPVPEVDDNNDDDSHSADMHNNPGEEETEEYRVRRGFASTLAAMGFEFDLCMAALEQSRNDPNLAVEWLMGGGAAAYQERQRAHRLTAYHIAQKAKDSSSAESELSIEVKARELESISGMPYCLAFCALELSNGDPNRAMEWLMEHGTKYTDKHENMVALSDAFRAKRSHALSDAAALEDVDQPDSLVANPRIESQVTSSNKNTDSSNIMAVTLAPILAPAPTRPSKGGSVAQIPGFAPLDPNYLTPHVLLTVSNDVGPVQRLSASGRTGIFRRSSSEDGILVTFLNTETGAYEDEWHSPKDVRRLVKIYDEPMKDVSSIHKIALRTENALSTHYARRVVTAILNAWDAAHDTDAEAGRSISIMNAMGGPRQFVNFVKLIAASDMAFSREPDGKPGGGLRKHRSKASRHLNDSPKTTLEELPSLLETVQTLVLEILDEEADSGRLRDADWLWRRAGEQSPRLTSKPNNADTMSTLVDTSAIEDEDDEEALCQAIALSIREAAVAANTESVSVALRDEEQKDSEDAEFEKLLHSQNPRALRVRQPSYNEAQDVARAYLGGSVDDHDGLLSSVLVKECVSHFVESTRVAGEGVSCDSHEPMEFQSLHPYFGRCDYTRAVSASTSSRCLRIVFDERCKLGPKAKLSLYSDAECTDRIALIEAANTADDKPLADIIVHGHEFWFRFVATEDDPGKNHGYGFRFQVRPMSSISWSNEKDVLTNPSLEWACWVLGFLLNDAGELVSRGAVHNRKIYGALVRYLRSPGAPFKTRVVRLLLQLLHRPELFPRSEIPDLEPLEAMGQLALVRARNDKESGKVFLSAHLLQLVELSIVTKAAAKVFAGPVPTLLQPKWPLSPPPLPERKGVTENLEDVAAILGFLLGERQTLPNDVLVAIWLDACGASAVIESNHPYTSDVLLHGVLEFPGAQSLLVSFDKRCATAEGVQLELVGTGSTHVATGTASSSVRTVKTFGGSKWPAGAIDIPGQSLEYTFMGEANPETHYGITVSITAEGIPRDKQLARAKQTDYHAFLMKLQSFQQATTERRWTPMMDAQLVDWVNINVESGGSGSTSSVDMKPSDVRFHPQLDALRCSTLLDVPLADVQLRFALLKHLNQNIKECISLLDLRDVHSTWTLAYKLRQLSHCIFFDIKNTLVESAIEATTVASDANGNSNNAARITLDRLQALESRDDREVEPSISECFFAQAFRQLNTVDPSLFRRKIDSKGRLFSVKFRGEEGVDWGGVYREGANSMVDDLFSQHFSLFVLCPNGQHDTGINRGMYLPNPKCTSPVAIQMFEFVGKLLGISLRTHGDFPFSFPSLVWKQLINQPLDRSDLEGTDAMFVQMLDGIQNCERDGIFTEEEFVAAFEGLDLRFTAFDCTGREVELVEGGRTKRVTFANRLEYCSLAERYRLYEGAAQVAAMVRGFATVSAVRVLTLLTWQEMEMLTCGSPKIDINHWKQHTRYDGYTENDETVKLFWEAMASFTDEQRSDFVRFAWGRSRLPRGKWPQPFKLTKKGGRDSTMGLPVAHTCFFSVELPPYTTIDKMRNMLLATINFGLGGILMA</sequence>
<feature type="compositionally biased region" description="Polar residues" evidence="3">
    <location>
        <begin position="2327"/>
        <end position="2336"/>
    </location>
</feature>
<keyword evidence="1 2" id="KW-0833">Ubl conjugation pathway</keyword>
<feature type="domain" description="HECT" evidence="6">
    <location>
        <begin position="4087"/>
        <end position="4437"/>
    </location>
</feature>
<feature type="region of interest" description="Disordered" evidence="3">
    <location>
        <begin position="1583"/>
        <end position="1607"/>
    </location>
</feature>
<dbReference type="Gene3D" id="3.30.2410.10">
    <property type="entry name" value="Hect, E3 ligase catalytic domain"/>
    <property type="match status" value="1"/>
</dbReference>
<gene>
    <name evidence="7" type="ORF">N0F65_008621</name>
</gene>
<dbReference type="Gene3D" id="1.10.8.10">
    <property type="entry name" value="DNA helicase RuvA subunit, C-terminal domain"/>
    <property type="match status" value="1"/>
</dbReference>
<dbReference type="InterPro" id="IPR013320">
    <property type="entry name" value="ConA-like_dom_sf"/>
</dbReference>
<evidence type="ECO:0000313" key="7">
    <source>
        <dbReference type="EMBL" id="DAZ99878.1"/>
    </source>
</evidence>
<dbReference type="InterPro" id="IPR000569">
    <property type="entry name" value="HECT_dom"/>
</dbReference>
<dbReference type="SUPFAM" id="SSF56204">
    <property type="entry name" value="Hect, E3 ligase catalytic domain"/>
    <property type="match status" value="1"/>
</dbReference>
<dbReference type="InterPro" id="IPR043136">
    <property type="entry name" value="B30.2/SPRY_sf"/>
</dbReference>
<evidence type="ECO:0000256" key="3">
    <source>
        <dbReference type="SAM" id="MobiDB-lite"/>
    </source>
</evidence>
<dbReference type="EMBL" id="DAKRPA010000075">
    <property type="protein sequence ID" value="DAZ99878.1"/>
    <property type="molecule type" value="Genomic_DNA"/>
</dbReference>
<keyword evidence="8" id="KW-1185">Reference proteome</keyword>
<dbReference type="CDD" id="cd12881">
    <property type="entry name" value="SPRY_HERC1"/>
    <property type="match status" value="1"/>
</dbReference>
<dbReference type="SUPFAM" id="SSF46934">
    <property type="entry name" value="UBA-like"/>
    <property type="match status" value="1"/>
</dbReference>
<dbReference type="InterPro" id="IPR003877">
    <property type="entry name" value="SPRY_dom"/>
</dbReference>
<dbReference type="SMART" id="SM00165">
    <property type="entry name" value="UBA"/>
    <property type="match status" value="2"/>
</dbReference>
<reference evidence="7" key="2">
    <citation type="journal article" date="2023" name="Microbiol Resour">
        <title>Decontamination and Annotation of the Draft Genome Sequence of the Oomycete Lagenidium giganteum ARSEF 373.</title>
        <authorList>
            <person name="Morgan W.R."/>
            <person name="Tartar A."/>
        </authorList>
    </citation>
    <scope>NUCLEOTIDE SEQUENCE</scope>
    <source>
        <strain evidence="7">ARSEF 373</strain>
    </source>
</reference>
<dbReference type="InterPro" id="IPR013222">
    <property type="entry name" value="Glyco_hyd_98_carb-bd"/>
</dbReference>
<dbReference type="PROSITE" id="PS50237">
    <property type="entry name" value="HECT"/>
    <property type="match status" value="1"/>
</dbReference>
<dbReference type="Gene3D" id="2.60.120.1060">
    <property type="entry name" value="NPCBM/NEW2 domain"/>
    <property type="match status" value="1"/>
</dbReference>
<dbReference type="SUPFAM" id="SSF49899">
    <property type="entry name" value="Concanavalin A-like lectins/glucanases"/>
    <property type="match status" value="2"/>
</dbReference>
<organism evidence="7 8">
    <name type="scientific">Lagenidium giganteum</name>
    <dbReference type="NCBI Taxonomy" id="4803"/>
    <lineage>
        <taxon>Eukaryota</taxon>
        <taxon>Sar</taxon>
        <taxon>Stramenopiles</taxon>
        <taxon>Oomycota</taxon>
        <taxon>Peronosporomycetes</taxon>
        <taxon>Pythiales</taxon>
        <taxon>Pythiaceae</taxon>
    </lineage>
</organism>
<dbReference type="Gene3D" id="2.60.120.920">
    <property type="match status" value="2"/>
</dbReference>
<dbReference type="PROSITE" id="PS50188">
    <property type="entry name" value="B302_SPRY"/>
    <property type="match status" value="1"/>
</dbReference>
<proteinExistence type="predicted"/>
<feature type="region of interest" description="Disordered" evidence="3">
    <location>
        <begin position="2319"/>
        <end position="2343"/>
    </location>
</feature>
<reference evidence="7" key="1">
    <citation type="submission" date="2022-11" db="EMBL/GenBank/DDBJ databases">
        <authorList>
            <person name="Morgan W.R."/>
            <person name="Tartar A."/>
        </authorList>
    </citation>
    <scope>NUCLEOTIDE SEQUENCE</scope>
    <source>
        <strain evidence="7">ARSEF 373</strain>
    </source>
</reference>
<protein>
    <recommendedName>
        <fullName evidence="9">B30.2/SPRY domain-containing protein</fullName>
    </recommendedName>
</protein>
<evidence type="ECO:0000313" key="8">
    <source>
        <dbReference type="Proteomes" id="UP001146120"/>
    </source>
</evidence>
<evidence type="ECO:0000259" key="6">
    <source>
        <dbReference type="PROSITE" id="PS50237"/>
    </source>
</evidence>
<feature type="active site" description="Glycyl thioester intermediate" evidence="2">
    <location>
        <position position="4404"/>
    </location>
</feature>
<comment type="caution">
    <text evidence="7">The sequence shown here is derived from an EMBL/GenBank/DDBJ whole genome shotgun (WGS) entry which is preliminary data.</text>
</comment>
<dbReference type="InterPro" id="IPR009060">
    <property type="entry name" value="UBA-like_sf"/>
</dbReference>
<dbReference type="SMART" id="SM00119">
    <property type="entry name" value="HECTc"/>
    <property type="match status" value="1"/>
</dbReference>
<dbReference type="InterPro" id="IPR042469">
    <property type="entry name" value="HECTD3"/>
</dbReference>
<dbReference type="PROSITE" id="PS50030">
    <property type="entry name" value="UBA"/>
    <property type="match status" value="1"/>
</dbReference>
<dbReference type="Pfam" id="PF08305">
    <property type="entry name" value="NPCBM"/>
    <property type="match status" value="1"/>
</dbReference>
<dbReference type="Gene3D" id="3.90.1750.10">
    <property type="entry name" value="Hect, E3 ligase catalytic domains"/>
    <property type="match status" value="1"/>
</dbReference>
<dbReference type="SUPFAM" id="SSF49785">
    <property type="entry name" value="Galactose-binding domain-like"/>
    <property type="match status" value="2"/>
</dbReference>
<feature type="domain" description="B30.2/SPRY" evidence="5">
    <location>
        <begin position="545"/>
        <end position="725"/>
    </location>
</feature>
<dbReference type="CDD" id="cd11709">
    <property type="entry name" value="SPRY"/>
    <property type="match status" value="1"/>
</dbReference>
<dbReference type="InterPro" id="IPR008979">
    <property type="entry name" value="Galactose-bd-like_sf"/>
</dbReference>
<evidence type="ECO:0000259" key="4">
    <source>
        <dbReference type="PROSITE" id="PS50030"/>
    </source>
</evidence>
<dbReference type="Gene3D" id="2.60.120.200">
    <property type="match status" value="1"/>
</dbReference>
<dbReference type="InterPro" id="IPR038637">
    <property type="entry name" value="NPCBM_sf"/>
</dbReference>
<dbReference type="PANTHER" id="PTHR46654">
    <property type="entry name" value="E3 UBIQUITIN-PROTEIN LIGASE HECTD3"/>
    <property type="match status" value="1"/>
</dbReference>
<dbReference type="Pfam" id="PF00632">
    <property type="entry name" value="HECT"/>
    <property type="match status" value="1"/>
</dbReference>